<dbReference type="GO" id="GO:0003700">
    <property type="term" value="F:DNA-binding transcription factor activity"/>
    <property type="evidence" value="ECO:0007669"/>
    <property type="project" value="TreeGrafter"/>
</dbReference>
<reference evidence="6 7" key="1">
    <citation type="submission" date="2020-08" db="EMBL/GenBank/DDBJ databases">
        <title>Genomic Encyclopedia of Type Strains, Phase IV (KMG-IV): sequencing the most valuable type-strain genomes for metagenomic binning, comparative biology and taxonomic classification.</title>
        <authorList>
            <person name="Goeker M."/>
        </authorList>
    </citation>
    <scope>NUCLEOTIDE SEQUENCE [LARGE SCALE GENOMIC DNA]</scope>
    <source>
        <strain evidence="6 7">DSM 27568</strain>
    </source>
</reference>
<evidence type="ECO:0000313" key="7">
    <source>
        <dbReference type="Proteomes" id="UP000561459"/>
    </source>
</evidence>
<keyword evidence="7" id="KW-1185">Reference proteome</keyword>
<dbReference type="RefSeq" id="WP_343055744.1">
    <property type="nucleotide sequence ID" value="NZ_JACIDY010000001.1"/>
</dbReference>
<dbReference type="Pfam" id="PF00440">
    <property type="entry name" value="TetR_N"/>
    <property type="match status" value="1"/>
</dbReference>
<evidence type="ECO:0000256" key="1">
    <source>
        <dbReference type="ARBA" id="ARBA00023015"/>
    </source>
</evidence>
<name>A0A7W6FX45_9SPHN</name>
<organism evidence="6 7">
    <name type="scientific">Novosphingobium fluoreni</name>
    <dbReference type="NCBI Taxonomy" id="1391222"/>
    <lineage>
        <taxon>Bacteria</taxon>
        <taxon>Pseudomonadati</taxon>
        <taxon>Pseudomonadota</taxon>
        <taxon>Alphaproteobacteria</taxon>
        <taxon>Sphingomonadales</taxon>
        <taxon>Sphingomonadaceae</taxon>
        <taxon>Novosphingobium</taxon>
    </lineage>
</organism>
<keyword evidence="3" id="KW-0804">Transcription</keyword>
<comment type="caution">
    <text evidence="6">The sequence shown here is derived from an EMBL/GenBank/DDBJ whole genome shotgun (WGS) entry which is preliminary data.</text>
</comment>
<evidence type="ECO:0000256" key="3">
    <source>
        <dbReference type="ARBA" id="ARBA00023163"/>
    </source>
</evidence>
<evidence type="ECO:0000256" key="2">
    <source>
        <dbReference type="ARBA" id="ARBA00023125"/>
    </source>
</evidence>
<gene>
    <name evidence="6" type="ORF">GGR39_000284</name>
</gene>
<dbReference type="EMBL" id="JACIDY010000001">
    <property type="protein sequence ID" value="MBB3938655.1"/>
    <property type="molecule type" value="Genomic_DNA"/>
</dbReference>
<dbReference type="Proteomes" id="UP000561459">
    <property type="component" value="Unassembled WGS sequence"/>
</dbReference>
<dbReference type="InterPro" id="IPR001647">
    <property type="entry name" value="HTH_TetR"/>
</dbReference>
<proteinExistence type="predicted"/>
<accession>A0A7W6FX45</accession>
<feature type="DNA-binding region" description="H-T-H motif" evidence="4">
    <location>
        <begin position="61"/>
        <end position="80"/>
    </location>
</feature>
<evidence type="ECO:0000313" key="6">
    <source>
        <dbReference type="EMBL" id="MBB3938655.1"/>
    </source>
</evidence>
<dbReference type="GO" id="GO:0000976">
    <property type="term" value="F:transcription cis-regulatory region binding"/>
    <property type="evidence" value="ECO:0007669"/>
    <property type="project" value="TreeGrafter"/>
</dbReference>
<evidence type="ECO:0000256" key="4">
    <source>
        <dbReference type="PROSITE-ProRule" id="PRU00335"/>
    </source>
</evidence>
<dbReference type="Gene3D" id="1.10.357.10">
    <property type="entry name" value="Tetracycline Repressor, domain 2"/>
    <property type="match status" value="1"/>
</dbReference>
<dbReference type="SUPFAM" id="SSF46689">
    <property type="entry name" value="Homeodomain-like"/>
    <property type="match status" value="1"/>
</dbReference>
<dbReference type="PANTHER" id="PTHR30055:SF234">
    <property type="entry name" value="HTH-TYPE TRANSCRIPTIONAL REGULATOR BETI"/>
    <property type="match status" value="1"/>
</dbReference>
<evidence type="ECO:0000259" key="5">
    <source>
        <dbReference type="PROSITE" id="PS50977"/>
    </source>
</evidence>
<keyword evidence="2 4" id="KW-0238">DNA-binding</keyword>
<keyword evidence="1" id="KW-0805">Transcription regulation</keyword>
<dbReference type="InterPro" id="IPR050109">
    <property type="entry name" value="HTH-type_TetR-like_transc_reg"/>
</dbReference>
<dbReference type="InterPro" id="IPR009057">
    <property type="entry name" value="Homeodomain-like_sf"/>
</dbReference>
<dbReference type="PANTHER" id="PTHR30055">
    <property type="entry name" value="HTH-TYPE TRANSCRIPTIONAL REGULATOR RUTR"/>
    <property type="match status" value="1"/>
</dbReference>
<dbReference type="PRINTS" id="PR00455">
    <property type="entry name" value="HTHTETR"/>
</dbReference>
<dbReference type="AlphaFoldDB" id="A0A7W6FX45"/>
<dbReference type="PROSITE" id="PS50977">
    <property type="entry name" value="HTH_TETR_2"/>
    <property type="match status" value="1"/>
</dbReference>
<protein>
    <submittedName>
        <fullName evidence="6">AcrR family transcriptional regulator</fullName>
    </submittedName>
</protein>
<sequence>MNDRSLTCCYCEQCRPSRGDGMTGSNAKTGTAPRRTAEERKEAIISAARTLFAKNGFHGTGMAEIAKVSGVLVGQIYRDFSGKEDIIAAIVCRDFDQIMNDQELADPTLSSDRDRFKSWVHNFVSSPIDPDALAILADILSEAGRNPRILQIVQTTNDRFLNNIAEAARLVLPGEGKQEARFAVADGILTASGALLHRDLLRLPRDPAIIARIICWVDEEITRWEFAE</sequence>
<feature type="domain" description="HTH tetR-type" evidence="5">
    <location>
        <begin position="38"/>
        <end position="98"/>
    </location>
</feature>